<keyword evidence="5 6" id="KW-0472">Membrane</keyword>
<feature type="non-terminal residue" evidence="8">
    <location>
        <position position="220"/>
    </location>
</feature>
<feature type="transmembrane region" description="Helical" evidence="6">
    <location>
        <begin position="178"/>
        <end position="200"/>
    </location>
</feature>
<keyword evidence="9" id="KW-1185">Reference proteome</keyword>
<accession>A0A327L194</accession>
<proteinExistence type="inferred from homology"/>
<dbReference type="AlphaFoldDB" id="A0A327L194"/>
<gene>
    <name evidence="8" type="ORF">CH341_07130</name>
</gene>
<dbReference type="RefSeq" id="WP_111418342.1">
    <property type="nucleotide sequence ID" value="NZ_NPEX01000032.1"/>
</dbReference>
<feature type="transmembrane region" description="Helical" evidence="6">
    <location>
        <begin position="87"/>
        <end position="108"/>
    </location>
</feature>
<feature type="domain" description="VTT" evidence="7">
    <location>
        <begin position="85"/>
        <end position="198"/>
    </location>
</feature>
<keyword evidence="2 6" id="KW-1003">Cell membrane</keyword>
<reference evidence="8 9" key="1">
    <citation type="submission" date="2017-07" db="EMBL/GenBank/DDBJ databases">
        <title>Draft Genome Sequences of Select Purple Nonsulfur Bacteria.</title>
        <authorList>
            <person name="Lasarre B."/>
            <person name="Mckinlay J.B."/>
        </authorList>
    </citation>
    <scope>NUCLEOTIDE SEQUENCE [LARGE SCALE GENOMIC DNA]</scope>
    <source>
        <strain evidence="8 9">DSM 5909</strain>
    </source>
</reference>
<evidence type="ECO:0000259" key="7">
    <source>
        <dbReference type="Pfam" id="PF09335"/>
    </source>
</evidence>
<evidence type="ECO:0000256" key="2">
    <source>
        <dbReference type="ARBA" id="ARBA00022475"/>
    </source>
</evidence>
<feature type="transmembrane region" description="Helical" evidence="6">
    <location>
        <begin position="114"/>
        <end position="134"/>
    </location>
</feature>
<evidence type="ECO:0000256" key="5">
    <source>
        <dbReference type="ARBA" id="ARBA00023136"/>
    </source>
</evidence>
<comment type="subcellular location">
    <subcellularLocation>
        <location evidence="1 6">Cell membrane</location>
        <topology evidence="1 6">Multi-pass membrane protein</topology>
    </subcellularLocation>
</comment>
<feature type="transmembrane region" description="Helical" evidence="6">
    <location>
        <begin position="59"/>
        <end position="80"/>
    </location>
</feature>
<evidence type="ECO:0000313" key="8">
    <source>
        <dbReference type="EMBL" id="RAI44850.1"/>
    </source>
</evidence>
<dbReference type="EMBL" id="NPEX01000032">
    <property type="protein sequence ID" value="RAI44850.1"/>
    <property type="molecule type" value="Genomic_DNA"/>
</dbReference>
<organism evidence="8 9">
    <name type="scientific">Rhodoplanes roseus</name>
    <dbReference type="NCBI Taxonomy" id="29409"/>
    <lineage>
        <taxon>Bacteria</taxon>
        <taxon>Pseudomonadati</taxon>
        <taxon>Pseudomonadota</taxon>
        <taxon>Alphaproteobacteria</taxon>
        <taxon>Hyphomicrobiales</taxon>
        <taxon>Nitrobacteraceae</taxon>
        <taxon>Rhodoplanes</taxon>
    </lineage>
</organism>
<comment type="caution">
    <text evidence="8">The sequence shown here is derived from an EMBL/GenBank/DDBJ whole genome shotgun (WGS) entry which is preliminary data.</text>
</comment>
<evidence type="ECO:0000256" key="4">
    <source>
        <dbReference type="ARBA" id="ARBA00022989"/>
    </source>
</evidence>
<dbReference type="PANTHER" id="PTHR12677">
    <property type="entry name" value="GOLGI APPARATUS MEMBRANE PROTEIN TVP38-RELATED"/>
    <property type="match status" value="1"/>
</dbReference>
<evidence type="ECO:0000256" key="3">
    <source>
        <dbReference type="ARBA" id="ARBA00022692"/>
    </source>
</evidence>
<dbReference type="Proteomes" id="UP000249130">
    <property type="component" value="Unassembled WGS sequence"/>
</dbReference>
<sequence length="220" mass="22242">MPAPRERPPSPRAALRLLRLLPLLVLGGAALALIASGWHHELSMEALIRRHALVEAYVALRPATALAGFVALYTAVAALAVPGAAALTIAGGLVFGTIVGGIGTMVGATAGATLLFLAARTALGGWLMGLAGAAGDRLARGLRRDAFGYLLVLRLVPLVPFWLVNIVAAVAGLGLRPFVAATVIGIAPATFAFAFVGAGLDSVIRAQAARQAACVAAGTD</sequence>
<comment type="similarity">
    <text evidence="6">Belongs to the TVP38/TMEM64 family.</text>
</comment>
<evidence type="ECO:0000256" key="1">
    <source>
        <dbReference type="ARBA" id="ARBA00004651"/>
    </source>
</evidence>
<protein>
    <recommendedName>
        <fullName evidence="6">TVP38/TMEM64 family membrane protein</fullName>
    </recommendedName>
</protein>
<evidence type="ECO:0000313" key="9">
    <source>
        <dbReference type="Proteomes" id="UP000249130"/>
    </source>
</evidence>
<dbReference type="Pfam" id="PF09335">
    <property type="entry name" value="VTT_dom"/>
    <property type="match status" value="1"/>
</dbReference>
<dbReference type="InterPro" id="IPR032816">
    <property type="entry name" value="VTT_dom"/>
</dbReference>
<dbReference type="InterPro" id="IPR015414">
    <property type="entry name" value="TMEM64"/>
</dbReference>
<evidence type="ECO:0000256" key="6">
    <source>
        <dbReference type="RuleBase" id="RU366058"/>
    </source>
</evidence>
<name>A0A327L194_9BRAD</name>
<feature type="transmembrane region" description="Helical" evidence="6">
    <location>
        <begin position="146"/>
        <end position="172"/>
    </location>
</feature>
<dbReference type="GO" id="GO:0005886">
    <property type="term" value="C:plasma membrane"/>
    <property type="evidence" value="ECO:0007669"/>
    <property type="project" value="UniProtKB-SubCell"/>
</dbReference>
<keyword evidence="3 6" id="KW-0812">Transmembrane</keyword>
<dbReference type="PANTHER" id="PTHR12677:SF59">
    <property type="entry name" value="GOLGI APPARATUS MEMBRANE PROTEIN TVP38-RELATED"/>
    <property type="match status" value="1"/>
</dbReference>
<feature type="transmembrane region" description="Helical" evidence="6">
    <location>
        <begin position="20"/>
        <end position="39"/>
    </location>
</feature>
<keyword evidence="4 6" id="KW-1133">Transmembrane helix</keyword>